<keyword evidence="2" id="KW-1185">Reference proteome</keyword>
<dbReference type="OrthoDB" id="7360696at2"/>
<dbReference type="Proteomes" id="UP000095347">
    <property type="component" value="Unassembled WGS sequence"/>
</dbReference>
<dbReference type="AlphaFoldDB" id="A0A1E5Q9I0"/>
<gene>
    <name evidence="1" type="ORF">BEN30_06805</name>
</gene>
<dbReference type="EMBL" id="MCGG01000016">
    <property type="protein sequence ID" value="OEJ68226.1"/>
    <property type="molecule type" value="Genomic_DNA"/>
</dbReference>
<name>A0A1E5Q9I0_9PROT</name>
<evidence type="ECO:0000313" key="1">
    <source>
        <dbReference type="EMBL" id="OEJ68226.1"/>
    </source>
</evidence>
<proteinExistence type="predicted"/>
<organism evidence="1 2">
    <name type="scientific">Magnetovibrio blakemorei</name>
    <dbReference type="NCBI Taxonomy" id="28181"/>
    <lineage>
        <taxon>Bacteria</taxon>
        <taxon>Pseudomonadati</taxon>
        <taxon>Pseudomonadota</taxon>
        <taxon>Alphaproteobacteria</taxon>
        <taxon>Rhodospirillales</taxon>
        <taxon>Magnetovibrionaceae</taxon>
        <taxon>Magnetovibrio</taxon>
    </lineage>
</organism>
<reference evidence="2" key="1">
    <citation type="submission" date="2016-07" db="EMBL/GenBank/DDBJ databases">
        <authorList>
            <person name="Florea S."/>
            <person name="Webb J.S."/>
            <person name="Jaromczyk J."/>
            <person name="Schardl C.L."/>
        </authorList>
    </citation>
    <scope>NUCLEOTIDE SEQUENCE [LARGE SCALE GENOMIC DNA]</scope>
    <source>
        <strain evidence="2">MV-1</strain>
    </source>
</reference>
<comment type="caution">
    <text evidence="1">The sequence shown here is derived from an EMBL/GenBank/DDBJ whole genome shotgun (WGS) entry which is preliminary data.</text>
</comment>
<evidence type="ECO:0008006" key="3">
    <source>
        <dbReference type="Google" id="ProtNLM"/>
    </source>
</evidence>
<sequence>MSRPNSRLTEEQRLIELARIADRRAEVEEFVNILEGRVNTLKQISQKLQDLGDEVYTYHFLEFQRVVSENLAFIIIIEGRLATQPQGEKDELLEKFDDLIAAIWSIVLTGSLSFLTTISNDEYLPLGSREVFVHELRSLNDARIKLTDERFKSRLNKSTLIQVDKAERILSEVIEKAPKLLLF</sequence>
<dbReference type="RefSeq" id="WP_069957304.1">
    <property type="nucleotide sequence ID" value="NZ_MCGG01000016.1"/>
</dbReference>
<accession>A0A1E5Q9I0</accession>
<protein>
    <recommendedName>
        <fullName evidence="3">Translin</fullName>
    </recommendedName>
</protein>
<evidence type="ECO:0000313" key="2">
    <source>
        <dbReference type="Proteomes" id="UP000095347"/>
    </source>
</evidence>